<evidence type="ECO:0000256" key="1">
    <source>
        <dbReference type="SAM" id="MobiDB-lite"/>
    </source>
</evidence>
<feature type="region of interest" description="Disordered" evidence="1">
    <location>
        <begin position="119"/>
        <end position="144"/>
    </location>
</feature>
<organism evidence="2 3">
    <name type="scientific">Discina gigas</name>
    <dbReference type="NCBI Taxonomy" id="1032678"/>
    <lineage>
        <taxon>Eukaryota</taxon>
        <taxon>Fungi</taxon>
        <taxon>Dikarya</taxon>
        <taxon>Ascomycota</taxon>
        <taxon>Pezizomycotina</taxon>
        <taxon>Pezizomycetes</taxon>
        <taxon>Pezizales</taxon>
        <taxon>Discinaceae</taxon>
        <taxon>Discina</taxon>
    </lineage>
</organism>
<keyword evidence="3" id="KW-1185">Reference proteome</keyword>
<comment type="caution">
    <text evidence="2">The sequence shown here is derived from an EMBL/GenBank/DDBJ whole genome shotgun (WGS) entry which is preliminary data.</text>
</comment>
<dbReference type="EMBL" id="JBBBZM010000133">
    <property type="protein sequence ID" value="KAL0633207.1"/>
    <property type="molecule type" value="Genomic_DNA"/>
</dbReference>
<feature type="region of interest" description="Disordered" evidence="1">
    <location>
        <begin position="174"/>
        <end position="193"/>
    </location>
</feature>
<accession>A0ABR3GBX5</accession>
<protein>
    <submittedName>
        <fullName evidence="2">Uncharacterized protein</fullName>
    </submittedName>
</protein>
<gene>
    <name evidence="2" type="ORF">Q9L58_007891</name>
</gene>
<name>A0ABR3GBX5_9PEZI</name>
<evidence type="ECO:0000313" key="3">
    <source>
        <dbReference type="Proteomes" id="UP001447188"/>
    </source>
</evidence>
<proteinExistence type="predicted"/>
<feature type="region of interest" description="Disordered" evidence="1">
    <location>
        <begin position="198"/>
        <end position="287"/>
    </location>
</feature>
<evidence type="ECO:0000313" key="2">
    <source>
        <dbReference type="EMBL" id="KAL0633207.1"/>
    </source>
</evidence>
<sequence length="341" mass="37125">MRTDPRIRQSLNRISTSLESASDNALTSCFTFTKSYLDPCLASLSQCCIRDRQSGRGSGRSEYPFGFYDYDDSDEDSHLGRSSGGFLAWGNDELDRLLAGGGGGYGGAPNRMYYGGAPGSSSSTGGAGGSAAIGKRKTGVQHEQDPTVIPRTTVFGFLARFAPFRGKGLRYKPSAANLQEHPQRGTGLATVQEDDVDSVTGADMRRQRTNSSGDSIGGSLRSRGDLWPSEDDDDAIPIGDDVFLRGSDGEGDGFLILRRRDDDEGSDTTIGPRGRSRGRPRSGPVDDEVLRREEEEARIAEEAEVEMKREAARRLAVHRGLSADDLVRFLRYWVFGFQLLT</sequence>
<reference evidence="2 3" key="1">
    <citation type="submission" date="2024-02" db="EMBL/GenBank/DDBJ databases">
        <title>Discinaceae phylogenomics.</title>
        <authorList>
            <person name="Dirks A.C."/>
            <person name="James T.Y."/>
        </authorList>
    </citation>
    <scope>NUCLEOTIDE SEQUENCE [LARGE SCALE GENOMIC DNA]</scope>
    <source>
        <strain evidence="2 3">ACD0624</strain>
    </source>
</reference>
<dbReference type="Proteomes" id="UP001447188">
    <property type="component" value="Unassembled WGS sequence"/>
</dbReference>